<dbReference type="AlphaFoldDB" id="A0A9P0SNA4"/>
<name>A0A9P0SNA4_PIEBR</name>
<feature type="region of interest" description="Disordered" evidence="1">
    <location>
        <begin position="626"/>
        <end position="678"/>
    </location>
</feature>
<dbReference type="InterPro" id="IPR000477">
    <property type="entry name" value="RT_dom"/>
</dbReference>
<dbReference type="SUPFAM" id="SSF56672">
    <property type="entry name" value="DNA/RNA polymerases"/>
    <property type="match status" value="1"/>
</dbReference>
<dbReference type="SUPFAM" id="SSF56219">
    <property type="entry name" value="DNase I-like"/>
    <property type="match status" value="1"/>
</dbReference>
<evidence type="ECO:0000313" key="3">
    <source>
        <dbReference type="EMBL" id="CAH3895364.1"/>
    </source>
</evidence>
<evidence type="ECO:0000259" key="2">
    <source>
        <dbReference type="PROSITE" id="PS50878"/>
    </source>
</evidence>
<accession>A0A9P0SNA4</accession>
<reference evidence="3" key="1">
    <citation type="submission" date="2022-05" db="EMBL/GenBank/DDBJ databases">
        <authorList>
            <person name="Okamura Y."/>
        </authorList>
    </citation>
    <scope>NUCLEOTIDE SEQUENCE</scope>
</reference>
<evidence type="ECO:0000313" key="4">
    <source>
        <dbReference type="Proteomes" id="UP001152562"/>
    </source>
</evidence>
<keyword evidence="4" id="KW-1185">Reference proteome</keyword>
<feature type="domain" description="Reverse transcriptase" evidence="2">
    <location>
        <begin position="356"/>
        <end position="632"/>
    </location>
</feature>
<dbReference type="EMBL" id="CALOZG010000001">
    <property type="protein sequence ID" value="CAH3895364.1"/>
    <property type="molecule type" value="Genomic_DNA"/>
</dbReference>
<dbReference type="Gene3D" id="3.60.10.10">
    <property type="entry name" value="Endonuclease/exonuclease/phosphatase"/>
    <property type="match status" value="1"/>
</dbReference>
<protein>
    <recommendedName>
        <fullName evidence="2">Reverse transcriptase domain-containing protein</fullName>
    </recommendedName>
</protein>
<feature type="compositionally biased region" description="Low complexity" evidence="1">
    <location>
        <begin position="626"/>
        <end position="638"/>
    </location>
</feature>
<dbReference type="Pfam" id="PF00078">
    <property type="entry name" value="RVT_1"/>
    <property type="match status" value="1"/>
</dbReference>
<dbReference type="GO" id="GO:0071897">
    <property type="term" value="P:DNA biosynthetic process"/>
    <property type="evidence" value="ECO:0007669"/>
    <property type="project" value="UniProtKB-ARBA"/>
</dbReference>
<gene>
    <name evidence="3" type="ORF">PIBRA_LOCUS816</name>
</gene>
<dbReference type="CDD" id="cd01650">
    <property type="entry name" value="RT_nLTR_like"/>
    <property type="match status" value="1"/>
</dbReference>
<organism evidence="3 4">
    <name type="scientific">Pieris brassicae</name>
    <name type="common">White butterfly</name>
    <name type="synonym">Large white butterfly</name>
    <dbReference type="NCBI Taxonomy" id="7116"/>
    <lineage>
        <taxon>Eukaryota</taxon>
        <taxon>Metazoa</taxon>
        <taxon>Ecdysozoa</taxon>
        <taxon>Arthropoda</taxon>
        <taxon>Hexapoda</taxon>
        <taxon>Insecta</taxon>
        <taxon>Pterygota</taxon>
        <taxon>Neoptera</taxon>
        <taxon>Endopterygota</taxon>
        <taxon>Lepidoptera</taxon>
        <taxon>Glossata</taxon>
        <taxon>Ditrysia</taxon>
        <taxon>Papilionoidea</taxon>
        <taxon>Pieridae</taxon>
        <taxon>Pierinae</taxon>
        <taxon>Pieris</taxon>
    </lineage>
</organism>
<evidence type="ECO:0000256" key="1">
    <source>
        <dbReference type="SAM" id="MobiDB-lite"/>
    </source>
</evidence>
<dbReference type="PANTHER" id="PTHR19446">
    <property type="entry name" value="REVERSE TRANSCRIPTASES"/>
    <property type="match status" value="1"/>
</dbReference>
<feature type="compositionally biased region" description="Acidic residues" evidence="1">
    <location>
        <begin position="667"/>
        <end position="678"/>
    </location>
</feature>
<dbReference type="InterPro" id="IPR043502">
    <property type="entry name" value="DNA/RNA_pol_sf"/>
</dbReference>
<proteinExistence type="predicted"/>
<dbReference type="PROSITE" id="PS50878">
    <property type="entry name" value="RT_POL"/>
    <property type="match status" value="1"/>
</dbReference>
<comment type="caution">
    <text evidence="3">The sequence shown here is derived from an EMBL/GenBank/DDBJ whole genome shotgun (WGS) entry which is preliminary data.</text>
</comment>
<dbReference type="InterPro" id="IPR036691">
    <property type="entry name" value="Endo/exonu/phosph_ase_sf"/>
</dbReference>
<sequence>MDISSGLLHGRPYGGVGLLWKNDSFQSVSVIPCVSERIVAIKVSVAERSMLFFNVYMPTNEIDNLCEFVECLSEISAIVENENIESIYVLGDFNAHPGKLFGNEMLSFCAEQNWLCADIERLGIDSKSYTYTSDAHGTFSWLDHCLTTMAAWRTVVNVKIHYDVFCNKCGITHGSIRPLIGWNWHVRSAHQEARQKFLCWVWNGKLRKGTVYSDMVESRKLFKKKVKFCQNHQEQIKMNILATKHQQKDFRGFWKHTRKLSPKAGIPVSIDGECEPVRIANLFKKNFRVQSLGRLSGGADAGVVDPSLASQVPPRITAKEIAEIIKNMTGHDHLSIEHLQHAGPHLPRLLALLYTFCIRHSYLPGALMRTVVVPILKNKTGDVSDCNNYRPISLATITAKVLDAVLERQVSNHLKLSDAQFGFRPMLSTECAILSLKHVVGYYTERNTPVYAVFLDLSKAFDLVRYDLLWGKLRQTGLPGPYVDLFSHWYEHQTNQIRWSNTLSEEYRLECGVRQGGLTSPAVFNLYINELIEALGGARVGCSIDGHCMNSISYADDMVLLSPSVDEEAGSSGMSGMGGVSIKREVPDDAPRSDELVDVENHNLHYTYPIKEEPIDLDMSMDPPMDSMGMGMPDSAGMPPEPPRFKEEPPENWQPEPAIQDDLQVTDSEEEPEDGLWF</sequence>
<dbReference type="Proteomes" id="UP001152562">
    <property type="component" value="Unassembled WGS sequence"/>
</dbReference>